<evidence type="ECO:0000259" key="4">
    <source>
        <dbReference type="SMART" id="SM00043"/>
    </source>
</evidence>
<organism evidence="5 6">
    <name type="scientific">Zingiber officinale</name>
    <name type="common">Ginger</name>
    <name type="synonym">Amomum zingiber</name>
    <dbReference type="NCBI Taxonomy" id="94328"/>
    <lineage>
        <taxon>Eukaryota</taxon>
        <taxon>Viridiplantae</taxon>
        <taxon>Streptophyta</taxon>
        <taxon>Embryophyta</taxon>
        <taxon>Tracheophyta</taxon>
        <taxon>Spermatophyta</taxon>
        <taxon>Magnoliopsida</taxon>
        <taxon>Liliopsida</taxon>
        <taxon>Zingiberales</taxon>
        <taxon>Zingiberaceae</taxon>
        <taxon>Zingiber</taxon>
    </lineage>
</organism>
<dbReference type="PANTHER" id="PTHR47373:SF1">
    <property type="entry name" value="CYSTEINE PROTEINASE INHIBITOR 2"/>
    <property type="match status" value="1"/>
</dbReference>
<evidence type="ECO:0000313" key="6">
    <source>
        <dbReference type="Proteomes" id="UP000734854"/>
    </source>
</evidence>
<keyword evidence="3" id="KW-0789">Thiol protease inhibitor</keyword>
<dbReference type="PROSITE" id="PS00287">
    <property type="entry name" value="CYSTATIN"/>
    <property type="match status" value="1"/>
</dbReference>
<proteinExistence type="inferred from homology"/>
<dbReference type="CDD" id="cd00042">
    <property type="entry name" value="CY"/>
    <property type="match status" value="1"/>
</dbReference>
<dbReference type="AlphaFoldDB" id="A0A8J5HF79"/>
<dbReference type="Pfam" id="PF16845">
    <property type="entry name" value="SQAPI"/>
    <property type="match status" value="1"/>
</dbReference>
<evidence type="ECO:0000256" key="3">
    <source>
        <dbReference type="ARBA" id="ARBA00022704"/>
    </source>
</evidence>
<dbReference type="InterPro" id="IPR046350">
    <property type="entry name" value="Cystatin_sf"/>
</dbReference>
<gene>
    <name evidence="5" type="ORF">ZIOFF_015636</name>
</gene>
<keyword evidence="6" id="KW-1185">Reference proteome</keyword>
<evidence type="ECO:0000313" key="5">
    <source>
        <dbReference type="EMBL" id="KAG6525670.1"/>
    </source>
</evidence>
<evidence type="ECO:0000256" key="1">
    <source>
        <dbReference type="ARBA" id="ARBA00007233"/>
    </source>
</evidence>
<comment type="similarity">
    <text evidence="1">Belongs to the cystatin family. Phytocystatin subfamily.</text>
</comment>
<dbReference type="SMART" id="SM00043">
    <property type="entry name" value="CY"/>
    <property type="match status" value="1"/>
</dbReference>
<keyword evidence="2" id="KW-0646">Protease inhibitor</keyword>
<evidence type="ECO:0000256" key="2">
    <source>
        <dbReference type="ARBA" id="ARBA00022690"/>
    </source>
</evidence>
<dbReference type="EMBL" id="JACMSC010000004">
    <property type="protein sequence ID" value="KAG6525670.1"/>
    <property type="molecule type" value="Genomic_DNA"/>
</dbReference>
<reference evidence="5 6" key="1">
    <citation type="submission" date="2020-08" db="EMBL/GenBank/DDBJ databases">
        <title>Plant Genome Project.</title>
        <authorList>
            <person name="Zhang R.-G."/>
        </authorList>
    </citation>
    <scope>NUCLEOTIDE SEQUENCE [LARGE SCALE GENOMIC DNA]</scope>
    <source>
        <tissue evidence="5">Rhizome</tissue>
    </source>
</reference>
<name>A0A8J5HF79_ZINOF</name>
<dbReference type="InterPro" id="IPR018073">
    <property type="entry name" value="Prot_inh_cystat_CS"/>
</dbReference>
<feature type="domain" description="Cystatin" evidence="4">
    <location>
        <begin position="1"/>
        <end position="102"/>
    </location>
</feature>
<comment type="caution">
    <text evidence="5">The sequence shown here is derived from an EMBL/GenBank/DDBJ whole genome shotgun (WGS) entry which is preliminary data.</text>
</comment>
<accession>A0A8J5HF79</accession>
<sequence>MVGGRTDVGDVETNKEVQELGLFSVHEYNLRVVLRNHGDGRRPLVFSRVVAAQRQVVSGIKYFLRVEAGEEGRRQRGLRTFDAVVVVKPWLGSRTLLSFSTGDDTGVGVSTRNLTNN</sequence>
<dbReference type="GO" id="GO:0004869">
    <property type="term" value="F:cysteine-type endopeptidase inhibitor activity"/>
    <property type="evidence" value="ECO:0007669"/>
    <property type="project" value="UniProtKB-KW"/>
</dbReference>
<dbReference type="PANTHER" id="PTHR47373">
    <property type="entry name" value="CYSTEINE PROTEINASE INHIBITOR 2"/>
    <property type="match status" value="1"/>
</dbReference>
<dbReference type="Proteomes" id="UP000734854">
    <property type="component" value="Unassembled WGS sequence"/>
</dbReference>
<dbReference type="Gene3D" id="3.10.450.10">
    <property type="match status" value="1"/>
</dbReference>
<dbReference type="SUPFAM" id="SSF54403">
    <property type="entry name" value="Cystatin/monellin"/>
    <property type="match status" value="1"/>
</dbReference>
<dbReference type="InterPro" id="IPR000010">
    <property type="entry name" value="Cystatin_dom"/>
</dbReference>
<protein>
    <recommendedName>
        <fullName evidence="4">Cystatin domain-containing protein</fullName>
    </recommendedName>
</protein>